<proteinExistence type="predicted"/>
<gene>
    <name evidence="1" type="ORF">SAMN05421869_103465</name>
</gene>
<evidence type="ECO:0000313" key="1">
    <source>
        <dbReference type="EMBL" id="SDH86885.1"/>
    </source>
</evidence>
<evidence type="ECO:0000313" key="2">
    <source>
        <dbReference type="Proteomes" id="UP000199202"/>
    </source>
</evidence>
<keyword evidence="2" id="KW-1185">Reference proteome</keyword>
<dbReference type="Pfam" id="PF09957">
    <property type="entry name" value="VapB_antitoxin"/>
    <property type="match status" value="1"/>
</dbReference>
<dbReference type="EMBL" id="FNDJ01000003">
    <property type="protein sequence ID" value="SDH86885.1"/>
    <property type="molecule type" value="Genomic_DNA"/>
</dbReference>
<dbReference type="AlphaFoldDB" id="A0A1G8FXU4"/>
<protein>
    <submittedName>
        <fullName evidence="1">Antitoxin of type II TA system, VapB</fullName>
    </submittedName>
</protein>
<accession>A0A1G8FXU4</accession>
<reference evidence="1 2" key="1">
    <citation type="submission" date="2016-10" db="EMBL/GenBank/DDBJ databases">
        <authorList>
            <person name="de Groot N.N."/>
        </authorList>
    </citation>
    <scope>NUCLEOTIDE SEQUENCE [LARGE SCALE GENOMIC DNA]</scope>
    <source>
        <strain evidence="1 2">CGMCC 4.6533</strain>
    </source>
</reference>
<dbReference type="InterPro" id="IPR019239">
    <property type="entry name" value="VapB_antitoxin"/>
</dbReference>
<sequence>MRTVIDIDKDLLELAQHELGTSTMKETVNAALKEIAERAKRREAFEYWRTRDNTDLLDSDIQRHAW</sequence>
<dbReference type="RefSeq" id="WP_090930359.1">
    <property type="nucleotide sequence ID" value="NZ_FNDJ01000003.1"/>
</dbReference>
<dbReference type="Proteomes" id="UP000199202">
    <property type="component" value="Unassembled WGS sequence"/>
</dbReference>
<dbReference type="OrthoDB" id="4563074at2"/>
<organism evidence="1 2">
    <name type="scientific">Nonomuraea jiangxiensis</name>
    <dbReference type="NCBI Taxonomy" id="633440"/>
    <lineage>
        <taxon>Bacteria</taxon>
        <taxon>Bacillati</taxon>
        <taxon>Actinomycetota</taxon>
        <taxon>Actinomycetes</taxon>
        <taxon>Streptosporangiales</taxon>
        <taxon>Streptosporangiaceae</taxon>
        <taxon>Nonomuraea</taxon>
    </lineage>
</organism>
<name>A0A1G8FXU4_9ACTN</name>